<dbReference type="Gene3D" id="3.40.50.2300">
    <property type="match status" value="1"/>
</dbReference>
<dbReference type="EMBL" id="CP039712">
    <property type="protein sequence ID" value="QCI86915.1"/>
    <property type="molecule type" value="Genomic_DNA"/>
</dbReference>
<dbReference type="CDD" id="cd00383">
    <property type="entry name" value="trans_reg_C"/>
    <property type="match status" value="1"/>
</dbReference>
<keyword evidence="3" id="KW-0805">Transcription regulation</keyword>
<dbReference type="Proteomes" id="UP000298615">
    <property type="component" value="Chromosome"/>
</dbReference>
<dbReference type="InterPro" id="IPR016032">
    <property type="entry name" value="Sig_transdc_resp-reg_C-effctor"/>
</dbReference>
<dbReference type="GO" id="GO:0000156">
    <property type="term" value="F:phosphorelay response regulator activity"/>
    <property type="evidence" value="ECO:0007669"/>
    <property type="project" value="TreeGrafter"/>
</dbReference>
<dbReference type="RefSeq" id="WP_136953737.1">
    <property type="nucleotide sequence ID" value="NZ_CP039712.1"/>
</dbReference>
<accession>A0A4D7CRV0</accession>
<evidence type="ECO:0000256" key="5">
    <source>
        <dbReference type="ARBA" id="ARBA00023163"/>
    </source>
</evidence>
<keyword evidence="7" id="KW-1185">Reference proteome</keyword>
<dbReference type="InterPro" id="IPR011006">
    <property type="entry name" value="CheY-like_superfamily"/>
</dbReference>
<dbReference type="GO" id="GO:0006355">
    <property type="term" value="P:regulation of DNA-templated transcription"/>
    <property type="evidence" value="ECO:0007669"/>
    <property type="project" value="InterPro"/>
</dbReference>
<dbReference type="InterPro" id="IPR001789">
    <property type="entry name" value="Sig_transdc_resp-reg_receiver"/>
</dbReference>
<dbReference type="SMART" id="SM00448">
    <property type="entry name" value="REC"/>
    <property type="match status" value="1"/>
</dbReference>
<protein>
    <submittedName>
        <fullName evidence="6">Response regulator transcription factor</fullName>
    </submittedName>
</protein>
<dbReference type="InterPro" id="IPR039420">
    <property type="entry name" value="WalR-like"/>
</dbReference>
<dbReference type="Pfam" id="PF00486">
    <property type="entry name" value="Trans_reg_C"/>
    <property type="match status" value="1"/>
</dbReference>
<proteinExistence type="predicted"/>
<keyword evidence="1" id="KW-0597">Phosphoprotein</keyword>
<dbReference type="AlphaFoldDB" id="A0A4D7CRV0"/>
<evidence type="ECO:0000256" key="1">
    <source>
        <dbReference type="ARBA" id="ARBA00022553"/>
    </source>
</evidence>
<dbReference type="InterPro" id="IPR036388">
    <property type="entry name" value="WH-like_DNA-bd_sf"/>
</dbReference>
<reference evidence="6 7" key="1">
    <citation type="submission" date="2019-04" db="EMBL/GenBank/DDBJ databases">
        <title>Vagococcus sp. nov., isolated from faeces of yaks (Bos grunniens).</title>
        <authorList>
            <person name="Ge Y."/>
        </authorList>
    </citation>
    <scope>NUCLEOTIDE SEQUENCE [LARGE SCALE GENOMIC DNA]</scope>
    <source>
        <strain evidence="6 7">MN-17</strain>
    </source>
</reference>
<dbReference type="SMART" id="SM00862">
    <property type="entry name" value="Trans_reg_C"/>
    <property type="match status" value="1"/>
</dbReference>
<dbReference type="Gene3D" id="1.10.10.10">
    <property type="entry name" value="Winged helix-like DNA-binding domain superfamily/Winged helix DNA-binding domain"/>
    <property type="match status" value="1"/>
</dbReference>
<organism evidence="6 7">
    <name type="scientific">Vagococcus zengguangii</name>
    <dbReference type="NCBI Taxonomy" id="2571750"/>
    <lineage>
        <taxon>Bacteria</taxon>
        <taxon>Bacillati</taxon>
        <taxon>Bacillota</taxon>
        <taxon>Bacilli</taxon>
        <taxon>Lactobacillales</taxon>
        <taxon>Enterococcaceae</taxon>
        <taxon>Vagococcus</taxon>
    </lineage>
</organism>
<dbReference type="PANTHER" id="PTHR48111">
    <property type="entry name" value="REGULATOR OF RPOS"/>
    <property type="match status" value="1"/>
</dbReference>
<evidence type="ECO:0000313" key="7">
    <source>
        <dbReference type="Proteomes" id="UP000298615"/>
    </source>
</evidence>
<dbReference type="SUPFAM" id="SSF52172">
    <property type="entry name" value="CheY-like"/>
    <property type="match status" value="1"/>
</dbReference>
<name>A0A4D7CRV0_9ENTE</name>
<evidence type="ECO:0000313" key="6">
    <source>
        <dbReference type="EMBL" id="QCI86915.1"/>
    </source>
</evidence>
<dbReference type="Pfam" id="PF00072">
    <property type="entry name" value="Response_reg"/>
    <property type="match status" value="1"/>
</dbReference>
<dbReference type="GO" id="GO:0000976">
    <property type="term" value="F:transcription cis-regulatory region binding"/>
    <property type="evidence" value="ECO:0007669"/>
    <property type="project" value="TreeGrafter"/>
</dbReference>
<evidence type="ECO:0000256" key="2">
    <source>
        <dbReference type="ARBA" id="ARBA00023012"/>
    </source>
</evidence>
<gene>
    <name evidence="6" type="ORF">FA707_08015</name>
</gene>
<dbReference type="PANTHER" id="PTHR48111:SF43">
    <property type="entry name" value="STAGE 0 SPORULATION PROTEIN A HOMOLOG"/>
    <property type="match status" value="1"/>
</dbReference>
<evidence type="ECO:0000256" key="4">
    <source>
        <dbReference type="ARBA" id="ARBA00023125"/>
    </source>
</evidence>
<dbReference type="GO" id="GO:0032993">
    <property type="term" value="C:protein-DNA complex"/>
    <property type="evidence" value="ECO:0007669"/>
    <property type="project" value="TreeGrafter"/>
</dbReference>
<keyword evidence="4" id="KW-0238">DNA-binding</keyword>
<dbReference type="InterPro" id="IPR001867">
    <property type="entry name" value="OmpR/PhoB-type_DNA-bd"/>
</dbReference>
<sequence>MIHNILIVEDDATISRLLKQHLGQWGYQVTEIEDFSQVAEEARNIQPDLIIMDIMLPYQNGFYWTQQIRQFSKVPILFLSSADDSMSIVTALNNGGDDFVAKPLDLAVFTAKVQALLRRSYEFQANKVMTTYYTYGNLRYVPNESQIMLENQQTIHLTPTENKLLMILFRHLGEVVPKEHILEYLWRDDCYIDQNTLAVNMNRLRKKIVETPLKDKIATVKAKGYLLEKEGHASE</sequence>
<keyword evidence="2" id="KW-0902">Two-component regulatory system</keyword>
<dbReference type="GO" id="GO:0005829">
    <property type="term" value="C:cytosol"/>
    <property type="evidence" value="ECO:0007669"/>
    <property type="project" value="TreeGrafter"/>
</dbReference>
<dbReference type="OrthoDB" id="9790442at2"/>
<dbReference type="SUPFAM" id="SSF46894">
    <property type="entry name" value="C-terminal effector domain of the bipartite response regulators"/>
    <property type="match status" value="1"/>
</dbReference>
<evidence type="ECO:0000256" key="3">
    <source>
        <dbReference type="ARBA" id="ARBA00023015"/>
    </source>
</evidence>
<dbReference type="PROSITE" id="PS50110">
    <property type="entry name" value="RESPONSE_REGULATORY"/>
    <property type="match status" value="1"/>
</dbReference>
<keyword evidence="5" id="KW-0804">Transcription</keyword>
<dbReference type="PROSITE" id="PS51755">
    <property type="entry name" value="OMPR_PHOB"/>
    <property type="match status" value="1"/>
</dbReference>
<dbReference type="KEGG" id="vao:FA707_08015"/>